<dbReference type="InterPro" id="IPR042183">
    <property type="entry name" value="MmgE/PrpD_sf_1"/>
</dbReference>
<proteinExistence type="predicted"/>
<dbReference type="InterPro" id="IPR045336">
    <property type="entry name" value="MmgE_PrpD_N"/>
</dbReference>
<accession>H0R0R0</accession>
<evidence type="ECO:0000313" key="2">
    <source>
        <dbReference type="EMBL" id="GAB18661.1"/>
    </source>
</evidence>
<gene>
    <name evidence="2" type="primary">prpD</name>
    <name evidence="2" type="ORF">GOEFS_060_00540</name>
</gene>
<dbReference type="Pfam" id="PF03972">
    <property type="entry name" value="MmgE_PrpD_N"/>
    <property type="match status" value="1"/>
</dbReference>
<comment type="caution">
    <text evidence="2">The sequence shown here is derived from an EMBL/GenBank/DDBJ whole genome shotgun (WGS) entry which is preliminary data.</text>
</comment>
<dbReference type="AlphaFoldDB" id="H0R0R0"/>
<organism evidence="2 3">
    <name type="scientific">Gordonia effusa NBRC 100432</name>
    <dbReference type="NCBI Taxonomy" id="1077974"/>
    <lineage>
        <taxon>Bacteria</taxon>
        <taxon>Bacillati</taxon>
        <taxon>Actinomycetota</taxon>
        <taxon>Actinomycetes</taxon>
        <taxon>Mycobacteriales</taxon>
        <taxon>Gordoniaceae</taxon>
        <taxon>Gordonia</taxon>
    </lineage>
</organism>
<sequence>MINHIVRTRRSADDFPQSEHLAYKLAQLATDAVEVPADTTEMIINRIIDNASVSAASVIRRPVTTARSQALAHPGKPGSQVFGVPGSYSPEWAAWAN</sequence>
<dbReference type="eggNOG" id="COG2079">
    <property type="taxonomic scope" value="Bacteria"/>
</dbReference>
<dbReference type="STRING" id="1077974.GOEFS_060_00540"/>
<dbReference type="SUPFAM" id="SSF103378">
    <property type="entry name" value="2-methylcitrate dehydratase PrpD"/>
    <property type="match status" value="1"/>
</dbReference>
<reference evidence="2 3" key="1">
    <citation type="submission" date="2011-12" db="EMBL/GenBank/DDBJ databases">
        <title>Whole genome shotgun sequence of Gordonia effusa NBRC 100432.</title>
        <authorList>
            <person name="Yoshida I."/>
            <person name="Takarada H."/>
            <person name="Hosoyama A."/>
            <person name="Tsuchikane K."/>
            <person name="Katsumata H."/>
            <person name="Yamazaki S."/>
            <person name="Fujita N."/>
        </authorList>
    </citation>
    <scope>NUCLEOTIDE SEQUENCE [LARGE SCALE GENOMIC DNA]</scope>
    <source>
        <strain evidence="2 3">NBRC 100432</strain>
    </source>
</reference>
<dbReference type="Proteomes" id="UP000035034">
    <property type="component" value="Unassembled WGS sequence"/>
</dbReference>
<dbReference type="GO" id="GO:0016829">
    <property type="term" value="F:lyase activity"/>
    <property type="evidence" value="ECO:0007669"/>
    <property type="project" value="InterPro"/>
</dbReference>
<evidence type="ECO:0000313" key="3">
    <source>
        <dbReference type="Proteomes" id="UP000035034"/>
    </source>
</evidence>
<name>H0R0R0_9ACTN</name>
<dbReference type="RefSeq" id="WP_007317997.1">
    <property type="nucleotide sequence ID" value="NZ_BAEH01000060.1"/>
</dbReference>
<dbReference type="EMBL" id="BAEH01000060">
    <property type="protein sequence ID" value="GAB18661.1"/>
    <property type="molecule type" value="Genomic_DNA"/>
</dbReference>
<protein>
    <submittedName>
        <fullName evidence="2">2-methylcitrate dehydratase</fullName>
    </submittedName>
</protein>
<dbReference type="InterPro" id="IPR036148">
    <property type="entry name" value="MmgE/PrpD_sf"/>
</dbReference>
<feature type="domain" description="MmgE/PrpD N-terminal" evidence="1">
    <location>
        <begin position="20"/>
        <end position="97"/>
    </location>
</feature>
<keyword evidence="3" id="KW-1185">Reference proteome</keyword>
<dbReference type="Gene3D" id="1.10.4100.10">
    <property type="entry name" value="2-methylcitrate dehydratase PrpD"/>
    <property type="match status" value="1"/>
</dbReference>
<evidence type="ECO:0000259" key="1">
    <source>
        <dbReference type="Pfam" id="PF03972"/>
    </source>
</evidence>
<feature type="non-terminal residue" evidence="2">
    <location>
        <position position="97"/>
    </location>
</feature>